<keyword evidence="4" id="KW-0833">Ubl conjugation pathway</keyword>
<dbReference type="PROSITE" id="PS00973">
    <property type="entry name" value="USP_2"/>
    <property type="match status" value="1"/>
</dbReference>
<keyword evidence="3" id="KW-0645">Protease</keyword>
<dbReference type="InterPro" id="IPR018200">
    <property type="entry name" value="USP_CS"/>
</dbReference>
<dbReference type="Gene3D" id="3.90.70.10">
    <property type="entry name" value="Cysteine proteinases"/>
    <property type="match status" value="1"/>
</dbReference>
<evidence type="ECO:0000256" key="4">
    <source>
        <dbReference type="ARBA" id="ARBA00022786"/>
    </source>
</evidence>
<sequence length="575" mass="63071">MPTAGKNSTTASSIAPPTISFGNVSREEINEVLSQAGLSLFPPKKIPFVAGARRKPTSNQSIPDQKQQQRQQRQQLNGLPANSVIETSLAQQQQKEKPQQAKGDVHVNGHMQEKESKPNGVSLQAPVDSPNSIQSAPAQAQPAQPAPKQKPTSWASLLRANAEAKAKAPAASVPGTAAASPAPAAVRAADQLAAPQPKFMGIVDIINRYEPQFHCPLIEPRGLINNVNTCFMNVILQPLSHCPPFYNLIKTIGVHVVHSFRSKTPLLDSLIEFINEFRPDTGAHPVPNEPYGEPFVPEYVYDALRGQKRFDSLKGRQEDAEEFLCYLLDGLHEEMVSVVAEKAEKESTESGWVEVGPGNKTSNVQAGGFDKTSPITKVFGGKVRSTLRCPGAKDSVNLEPFQSLPLDIQPENVLSVEDAIRNMTVPEIMHDYLSPKGVRVEATKQVFLESLPPVLILHMKRFVFDNVGGVQKLQKAVHYGAELTIQQDWIAPVHRTTKPVTYKLFGIVYHHGLSAGGGHYTCDILRQSGQWLHIDDTNIMPVSEEDVLVGEHNTRTSETIHADQTAYILFYTRAT</sequence>
<evidence type="ECO:0000256" key="2">
    <source>
        <dbReference type="ARBA" id="ARBA00012759"/>
    </source>
</evidence>
<dbReference type="GO" id="GO:0005829">
    <property type="term" value="C:cytosol"/>
    <property type="evidence" value="ECO:0007669"/>
    <property type="project" value="TreeGrafter"/>
</dbReference>
<dbReference type="FunCoup" id="A0A1X2HSL5">
    <property type="interactions" value="611"/>
</dbReference>
<organism evidence="9 10">
    <name type="scientific">Syncephalastrum racemosum</name>
    <name type="common">Filamentous fungus</name>
    <dbReference type="NCBI Taxonomy" id="13706"/>
    <lineage>
        <taxon>Eukaryota</taxon>
        <taxon>Fungi</taxon>
        <taxon>Fungi incertae sedis</taxon>
        <taxon>Mucoromycota</taxon>
        <taxon>Mucoromycotina</taxon>
        <taxon>Mucoromycetes</taxon>
        <taxon>Mucorales</taxon>
        <taxon>Syncephalastraceae</taxon>
        <taxon>Syncephalastrum</taxon>
    </lineage>
</organism>
<dbReference type="Proteomes" id="UP000242180">
    <property type="component" value="Unassembled WGS sequence"/>
</dbReference>
<dbReference type="InterPro" id="IPR028889">
    <property type="entry name" value="USP"/>
</dbReference>
<feature type="region of interest" description="Disordered" evidence="7">
    <location>
        <begin position="1"/>
        <end position="20"/>
    </location>
</feature>
<proteinExistence type="predicted"/>
<keyword evidence="10" id="KW-1185">Reference proteome</keyword>
<dbReference type="GO" id="GO:0004843">
    <property type="term" value="F:cysteine-type deubiquitinase activity"/>
    <property type="evidence" value="ECO:0007669"/>
    <property type="project" value="UniProtKB-EC"/>
</dbReference>
<evidence type="ECO:0000259" key="8">
    <source>
        <dbReference type="PROSITE" id="PS50235"/>
    </source>
</evidence>
<dbReference type="EC" id="3.4.19.12" evidence="2"/>
<dbReference type="GO" id="GO:0016579">
    <property type="term" value="P:protein deubiquitination"/>
    <property type="evidence" value="ECO:0007669"/>
    <property type="project" value="InterPro"/>
</dbReference>
<evidence type="ECO:0000256" key="7">
    <source>
        <dbReference type="SAM" id="MobiDB-lite"/>
    </source>
</evidence>
<comment type="caution">
    <text evidence="9">The sequence shown here is derived from an EMBL/GenBank/DDBJ whole genome shotgun (WGS) entry which is preliminary data.</text>
</comment>
<dbReference type="GO" id="GO:0005634">
    <property type="term" value="C:nucleus"/>
    <property type="evidence" value="ECO:0007669"/>
    <property type="project" value="TreeGrafter"/>
</dbReference>
<gene>
    <name evidence="9" type="ORF">BCR43DRAFT_519847</name>
</gene>
<evidence type="ECO:0000256" key="6">
    <source>
        <dbReference type="ARBA" id="ARBA00022807"/>
    </source>
</evidence>
<reference evidence="9 10" key="1">
    <citation type="submission" date="2016-07" db="EMBL/GenBank/DDBJ databases">
        <title>Pervasive Adenine N6-methylation of Active Genes in Fungi.</title>
        <authorList>
            <consortium name="DOE Joint Genome Institute"/>
            <person name="Mondo S.J."/>
            <person name="Dannebaum R.O."/>
            <person name="Kuo R.C."/>
            <person name="Labutti K."/>
            <person name="Haridas S."/>
            <person name="Kuo A."/>
            <person name="Salamov A."/>
            <person name="Ahrendt S.R."/>
            <person name="Lipzen A."/>
            <person name="Sullivan W."/>
            <person name="Andreopoulos W.B."/>
            <person name="Clum A."/>
            <person name="Lindquist E."/>
            <person name="Daum C."/>
            <person name="Ramamoorthy G.K."/>
            <person name="Gryganskyi A."/>
            <person name="Culley D."/>
            <person name="Magnuson J.K."/>
            <person name="James T.Y."/>
            <person name="O'Malley M.A."/>
            <person name="Stajich J.E."/>
            <person name="Spatafora J.W."/>
            <person name="Visel A."/>
            <person name="Grigoriev I.V."/>
        </authorList>
    </citation>
    <scope>NUCLEOTIDE SEQUENCE [LARGE SCALE GENOMIC DNA]</scope>
    <source>
        <strain evidence="9 10">NRRL 2496</strain>
    </source>
</reference>
<dbReference type="AlphaFoldDB" id="A0A1X2HSL5"/>
<evidence type="ECO:0000313" key="10">
    <source>
        <dbReference type="Proteomes" id="UP000242180"/>
    </source>
</evidence>
<name>A0A1X2HSL5_SYNRA</name>
<dbReference type="PANTHER" id="PTHR24006">
    <property type="entry name" value="UBIQUITIN CARBOXYL-TERMINAL HYDROLASE"/>
    <property type="match status" value="1"/>
</dbReference>
<feature type="compositionally biased region" description="Low complexity" evidence="7">
    <location>
        <begin position="134"/>
        <end position="151"/>
    </location>
</feature>
<evidence type="ECO:0000256" key="5">
    <source>
        <dbReference type="ARBA" id="ARBA00022801"/>
    </source>
</evidence>
<dbReference type="InParanoid" id="A0A1X2HSL5"/>
<keyword evidence="5" id="KW-0378">Hydrolase</keyword>
<dbReference type="GO" id="GO:0006508">
    <property type="term" value="P:proteolysis"/>
    <property type="evidence" value="ECO:0007669"/>
    <property type="project" value="UniProtKB-KW"/>
</dbReference>
<feature type="compositionally biased region" description="Low complexity" evidence="7">
    <location>
        <begin position="65"/>
        <end position="75"/>
    </location>
</feature>
<feature type="region of interest" description="Disordered" evidence="7">
    <location>
        <begin position="111"/>
        <end position="153"/>
    </location>
</feature>
<feature type="domain" description="USP" evidence="8">
    <location>
        <begin position="221"/>
        <end position="574"/>
    </location>
</feature>
<dbReference type="CDD" id="cd02257">
    <property type="entry name" value="Peptidase_C19"/>
    <property type="match status" value="1"/>
</dbReference>
<dbReference type="OrthoDB" id="429671at2759"/>
<accession>A0A1X2HSL5</accession>
<feature type="region of interest" description="Disordered" evidence="7">
    <location>
        <begin position="43"/>
        <end position="80"/>
    </location>
</feature>
<dbReference type="PROSITE" id="PS50235">
    <property type="entry name" value="USP_3"/>
    <property type="match status" value="1"/>
</dbReference>
<dbReference type="SUPFAM" id="SSF54001">
    <property type="entry name" value="Cysteine proteinases"/>
    <property type="match status" value="1"/>
</dbReference>
<dbReference type="STRING" id="13706.A0A1X2HSL5"/>
<dbReference type="InterPro" id="IPR038765">
    <property type="entry name" value="Papain-like_cys_pep_sf"/>
</dbReference>
<evidence type="ECO:0000313" key="9">
    <source>
        <dbReference type="EMBL" id="ORZ02539.1"/>
    </source>
</evidence>
<keyword evidence="6" id="KW-0788">Thiol protease</keyword>
<dbReference type="PANTHER" id="PTHR24006:SF687">
    <property type="entry name" value="UBIQUITIN CARBOXYL-TERMINAL HYDROLASE 10"/>
    <property type="match status" value="1"/>
</dbReference>
<dbReference type="InterPro" id="IPR001394">
    <property type="entry name" value="Peptidase_C19_UCH"/>
</dbReference>
<comment type="catalytic activity">
    <reaction evidence="1">
        <text>Thiol-dependent hydrolysis of ester, thioester, amide, peptide and isopeptide bonds formed by the C-terminal Gly of ubiquitin (a 76-residue protein attached to proteins as an intracellular targeting signal).</text>
        <dbReference type="EC" id="3.4.19.12"/>
    </reaction>
</comment>
<protein>
    <recommendedName>
        <fullName evidence="2">ubiquitinyl hydrolase 1</fullName>
        <ecNumber evidence="2">3.4.19.12</ecNumber>
    </recommendedName>
</protein>
<dbReference type="InterPro" id="IPR050164">
    <property type="entry name" value="Peptidase_C19"/>
</dbReference>
<dbReference type="OMA" id="HEPETTY"/>
<dbReference type="EMBL" id="MCGN01000001">
    <property type="protein sequence ID" value="ORZ02539.1"/>
    <property type="molecule type" value="Genomic_DNA"/>
</dbReference>
<evidence type="ECO:0000256" key="1">
    <source>
        <dbReference type="ARBA" id="ARBA00000707"/>
    </source>
</evidence>
<dbReference type="Pfam" id="PF00443">
    <property type="entry name" value="UCH"/>
    <property type="match status" value="1"/>
</dbReference>
<evidence type="ECO:0000256" key="3">
    <source>
        <dbReference type="ARBA" id="ARBA00022670"/>
    </source>
</evidence>